<dbReference type="AlphaFoldDB" id="A0A0F8WE91"/>
<dbReference type="InterPro" id="IPR036594">
    <property type="entry name" value="Meth_synthase_dom"/>
</dbReference>
<accession>A0A0F8WE91</accession>
<dbReference type="SUPFAM" id="SSF47644">
    <property type="entry name" value="Methionine synthase domain"/>
    <property type="match status" value="1"/>
</dbReference>
<evidence type="ECO:0000313" key="2">
    <source>
        <dbReference type="EMBL" id="KKK55192.1"/>
    </source>
</evidence>
<dbReference type="EMBL" id="LAZR01065615">
    <property type="protein sequence ID" value="KKK55192.1"/>
    <property type="molecule type" value="Genomic_DNA"/>
</dbReference>
<reference evidence="2" key="1">
    <citation type="journal article" date="2015" name="Nature">
        <title>Complex archaea that bridge the gap between prokaryotes and eukaryotes.</title>
        <authorList>
            <person name="Spang A."/>
            <person name="Saw J.H."/>
            <person name="Jorgensen S.L."/>
            <person name="Zaremba-Niedzwiedzka K."/>
            <person name="Martijn J."/>
            <person name="Lind A.E."/>
            <person name="van Eijk R."/>
            <person name="Schleper C."/>
            <person name="Guy L."/>
            <person name="Ettema T.J."/>
        </authorList>
    </citation>
    <scope>NUCLEOTIDE SEQUENCE</scope>
</reference>
<dbReference type="SMART" id="SM01018">
    <property type="entry name" value="B12-binding_2"/>
    <property type="match status" value="1"/>
</dbReference>
<protein>
    <recommendedName>
        <fullName evidence="1">B12-binding N-terminal domain-containing protein</fullName>
    </recommendedName>
</protein>
<proteinExistence type="predicted"/>
<comment type="caution">
    <text evidence="2">The sequence shown here is derived from an EMBL/GenBank/DDBJ whole genome shotgun (WGS) entry which is preliminary data.</text>
</comment>
<dbReference type="Pfam" id="PF02607">
    <property type="entry name" value="B12-binding_2"/>
    <property type="match status" value="1"/>
</dbReference>
<evidence type="ECO:0000259" key="1">
    <source>
        <dbReference type="PROSITE" id="PS51337"/>
    </source>
</evidence>
<name>A0A0F8WE91_9ZZZZ</name>
<dbReference type="InterPro" id="IPR003759">
    <property type="entry name" value="Cbl-bd_cap"/>
</dbReference>
<dbReference type="Gene3D" id="1.10.1240.10">
    <property type="entry name" value="Methionine synthase domain"/>
    <property type="match status" value="1"/>
</dbReference>
<dbReference type="PROSITE" id="PS51337">
    <property type="entry name" value="B12_BINDING_NTER"/>
    <property type="match status" value="1"/>
</dbReference>
<gene>
    <name evidence="2" type="ORF">LCGC14_3077080</name>
</gene>
<feature type="domain" description="B12-binding N-terminal" evidence="1">
    <location>
        <begin position="1"/>
        <end position="89"/>
    </location>
</feature>
<sequence>MVESDLELLKNSIINLDFEGAEKAANDAMNNGISPVNAIEYISSGLDNTGEKFEKMEYFLPELVVAGEIAKEAMAVRTSILLFNNGKSH</sequence>
<organism evidence="2">
    <name type="scientific">marine sediment metagenome</name>
    <dbReference type="NCBI Taxonomy" id="412755"/>
    <lineage>
        <taxon>unclassified sequences</taxon>
        <taxon>metagenomes</taxon>
        <taxon>ecological metagenomes</taxon>
    </lineage>
</organism>